<keyword evidence="1 2" id="KW-0808">Transferase</keyword>
<comment type="similarity">
    <text evidence="2">Belongs to the UDP-glycosyltransferase family.</text>
</comment>
<evidence type="ECO:0000256" key="2">
    <source>
        <dbReference type="RuleBase" id="RU003718"/>
    </source>
</evidence>
<gene>
    <name evidence="3" type="ORF">CYLTODRAFT_421848</name>
</gene>
<dbReference type="PROSITE" id="PS00375">
    <property type="entry name" value="UDPGT"/>
    <property type="match status" value="1"/>
</dbReference>
<evidence type="ECO:0000313" key="4">
    <source>
        <dbReference type="Proteomes" id="UP000054007"/>
    </source>
</evidence>
<dbReference type="SUPFAM" id="SSF53756">
    <property type="entry name" value="UDP-Glycosyltransferase/glycogen phosphorylase"/>
    <property type="match status" value="1"/>
</dbReference>
<dbReference type="Pfam" id="PF00201">
    <property type="entry name" value="UDPGT"/>
    <property type="match status" value="1"/>
</dbReference>
<dbReference type="OrthoDB" id="5835829at2759"/>
<dbReference type="EMBL" id="KN880508">
    <property type="protein sequence ID" value="KIY68179.1"/>
    <property type="molecule type" value="Genomic_DNA"/>
</dbReference>
<evidence type="ECO:0000256" key="1">
    <source>
        <dbReference type="ARBA" id="ARBA00022679"/>
    </source>
</evidence>
<dbReference type="PANTHER" id="PTHR48049:SF132">
    <property type="entry name" value="GLYCOSYLTRANSFERASE"/>
    <property type="match status" value="1"/>
</dbReference>
<proteinExistence type="inferred from homology"/>
<dbReference type="Proteomes" id="UP000054007">
    <property type="component" value="Unassembled WGS sequence"/>
</dbReference>
<name>A0A0D7BDG1_9AGAR</name>
<reference evidence="3 4" key="1">
    <citation type="journal article" date="2015" name="Fungal Genet. Biol.">
        <title>Evolution of novel wood decay mechanisms in Agaricales revealed by the genome sequences of Fistulina hepatica and Cylindrobasidium torrendii.</title>
        <authorList>
            <person name="Floudas D."/>
            <person name="Held B.W."/>
            <person name="Riley R."/>
            <person name="Nagy L.G."/>
            <person name="Koehler G."/>
            <person name="Ransdell A.S."/>
            <person name="Younus H."/>
            <person name="Chow J."/>
            <person name="Chiniquy J."/>
            <person name="Lipzen A."/>
            <person name="Tritt A."/>
            <person name="Sun H."/>
            <person name="Haridas S."/>
            <person name="LaButti K."/>
            <person name="Ohm R.A."/>
            <person name="Kues U."/>
            <person name="Blanchette R.A."/>
            <person name="Grigoriev I.V."/>
            <person name="Minto R.E."/>
            <person name="Hibbett D.S."/>
        </authorList>
    </citation>
    <scope>NUCLEOTIDE SEQUENCE [LARGE SCALE GENOMIC DNA]</scope>
    <source>
        <strain evidence="3 4">FP15055 ss-10</strain>
    </source>
</reference>
<protein>
    <submittedName>
        <fullName evidence="3">Glycosyltransferase family 1 protein</fullName>
    </submittedName>
</protein>
<dbReference type="InterPro" id="IPR035595">
    <property type="entry name" value="UDP_glycos_trans_CS"/>
</dbReference>
<dbReference type="STRING" id="1314674.A0A0D7BDG1"/>
<dbReference type="PANTHER" id="PTHR48049">
    <property type="entry name" value="GLYCOSYLTRANSFERASE"/>
    <property type="match status" value="1"/>
</dbReference>
<dbReference type="InterPro" id="IPR002213">
    <property type="entry name" value="UDP_glucos_trans"/>
</dbReference>
<evidence type="ECO:0000313" key="3">
    <source>
        <dbReference type="EMBL" id="KIY68179.1"/>
    </source>
</evidence>
<sequence length="475" mass="52994">MTITRPRILVFPGPFTSHTIVTLNTIYQLLDTFTVHLLVHSQKLILHQIRSSGFDTAPIDTGNLVIEPLLKDGELEDWTDDLLGFVDFYFKPSLIAHNEKALLALEGKYGKGAFKALVIDMFYGLVFDTYRQHGLKIFLIFTAAGTFLDTFTRVSKEDIEDRPDDLLTFPGLVGRDGQLVAFPYIDFIEVLAPVIQMSVPLWKSADGMILGSTCIALEGHIRVAGPKSSIPSFMTGPVCPEWFLKAVEGNEDVRLRRIKGLTEEQKVAIDFLDKHPSHSVLYIALGSERYFSETQAKLIFDITTRLGIPTLFVNRNPLDSVTLFPDADVSRFCVVKWAPQLDVLAHPSVRCYLSHGGWGSVTEALVASVPMLTAPVFGDQFFNGKWMTALGTSFGEASVNPRVVADHSNPVPKFPDNGEERLEELLRAVYDQELWEDKKRVSVDIGARMRASALNEDGTKKQEVDGLKSLLLELY</sequence>
<organism evidence="3 4">
    <name type="scientific">Cylindrobasidium torrendii FP15055 ss-10</name>
    <dbReference type="NCBI Taxonomy" id="1314674"/>
    <lineage>
        <taxon>Eukaryota</taxon>
        <taxon>Fungi</taxon>
        <taxon>Dikarya</taxon>
        <taxon>Basidiomycota</taxon>
        <taxon>Agaricomycotina</taxon>
        <taxon>Agaricomycetes</taxon>
        <taxon>Agaricomycetidae</taxon>
        <taxon>Agaricales</taxon>
        <taxon>Marasmiineae</taxon>
        <taxon>Physalacriaceae</taxon>
        <taxon>Cylindrobasidium</taxon>
    </lineage>
</organism>
<dbReference type="InterPro" id="IPR050481">
    <property type="entry name" value="UDP-glycosyltransf_plant"/>
</dbReference>
<keyword evidence="2" id="KW-0328">Glycosyltransferase</keyword>
<dbReference type="GO" id="GO:0035251">
    <property type="term" value="F:UDP-glucosyltransferase activity"/>
    <property type="evidence" value="ECO:0007669"/>
    <property type="project" value="InterPro"/>
</dbReference>
<dbReference type="AlphaFoldDB" id="A0A0D7BDG1"/>
<accession>A0A0D7BDG1</accession>
<keyword evidence="4" id="KW-1185">Reference proteome</keyword>
<dbReference type="CDD" id="cd03784">
    <property type="entry name" value="GT1_Gtf-like"/>
    <property type="match status" value="1"/>
</dbReference>
<dbReference type="Gene3D" id="3.40.50.2000">
    <property type="entry name" value="Glycogen Phosphorylase B"/>
    <property type="match status" value="2"/>
</dbReference>